<organism evidence="2">
    <name type="scientific">Dichotomosiphon tuberosus</name>
    <dbReference type="NCBI Taxonomy" id="118263"/>
    <lineage>
        <taxon>Eukaryota</taxon>
        <taxon>Viridiplantae</taxon>
        <taxon>Chlorophyta</taxon>
        <taxon>core chlorophytes</taxon>
        <taxon>Ulvophyceae</taxon>
        <taxon>TCBD clade</taxon>
        <taxon>Bryopsidales</taxon>
        <taxon>Halimedineae</taxon>
        <taxon>Dichotomosiphonaceae</taxon>
        <taxon>Dichotomosiphon</taxon>
    </lineage>
</organism>
<evidence type="ECO:0000256" key="1">
    <source>
        <dbReference type="SAM" id="Phobius"/>
    </source>
</evidence>
<keyword evidence="2" id="KW-0934">Plastid</keyword>
<keyword evidence="2" id="KW-0150">Chloroplast</keyword>
<gene>
    <name evidence="2" type="primary">petL</name>
</gene>
<geneLocation type="chloroplast" evidence="2"/>
<keyword evidence="1" id="KW-0472">Membrane</keyword>
<evidence type="ECO:0000313" key="2">
    <source>
        <dbReference type="EMBL" id="AYC63905.1"/>
    </source>
</evidence>
<reference evidence="2" key="1">
    <citation type="submission" date="2018-07" db="EMBL/GenBank/DDBJ databases">
        <authorList>
            <person name="Quirk P.G."/>
            <person name="Krulwich T.A."/>
        </authorList>
    </citation>
    <scope>NUCLEOTIDE SEQUENCE</scope>
</reference>
<reference evidence="2" key="2">
    <citation type="journal article" date="2019" name="Mol. Phylogenet. Evol.">
        <title>Reassessment of the classification of bryopsidales (chlorophyta) based on chloroplast phylogenomic analyses.</title>
        <authorList>
            <person name="Cremen M.C."/>
            <person name="Leliaert F."/>
            <person name="West J."/>
            <person name="Lam D.W."/>
            <person name="Shimada S."/>
            <person name="Lopez-Bautista J.M."/>
            <person name="Verbruggen H."/>
        </authorList>
    </citation>
    <scope>NUCLEOTIDE SEQUENCE</scope>
</reference>
<keyword evidence="1" id="KW-1133">Transmembrane helix</keyword>
<feature type="transmembrane region" description="Helical" evidence="1">
    <location>
        <begin position="6"/>
        <end position="26"/>
    </location>
</feature>
<keyword evidence="1" id="KW-0812">Transmembrane</keyword>
<dbReference type="AlphaFoldDB" id="A0A386AX23"/>
<proteinExistence type="predicted"/>
<name>A0A386AX23_9CHLO</name>
<sequence>MLSIFIYIGILFGTISFILIIYLQLLKIKLI</sequence>
<dbReference type="EMBL" id="MH591082">
    <property type="protein sequence ID" value="AYC63905.1"/>
    <property type="molecule type" value="Genomic_DNA"/>
</dbReference>
<accession>A0A386AX23</accession>
<protein>
    <submittedName>
        <fullName evidence="2">Cytochrome b6-f complex subunit 6</fullName>
    </submittedName>
</protein>